<proteinExistence type="predicted"/>
<keyword evidence="2" id="KW-1185">Reference proteome</keyword>
<accession>A0ABP0EUP4</accession>
<reference evidence="1 2" key="1">
    <citation type="submission" date="2024-01" db="EMBL/GenBank/DDBJ databases">
        <authorList>
            <person name="Kunselman E."/>
        </authorList>
    </citation>
    <scope>NUCLEOTIDE SEQUENCE [LARGE SCALE GENOMIC DNA]</scope>
    <source>
        <strain evidence="1">2 abalone samples</strain>
    </source>
</reference>
<gene>
    <name evidence="1" type="ORF">CAXC1_150007</name>
</gene>
<evidence type="ECO:0000313" key="1">
    <source>
        <dbReference type="EMBL" id="CAK8162413.1"/>
    </source>
</evidence>
<protein>
    <submittedName>
        <fullName evidence="1">Uncharacterized protein</fullName>
    </submittedName>
</protein>
<sequence>MYIILFFIWCDMLFIDKNINDSDKKKWVTEPIISKLLGIVADSQPNIDKIADLSEALLSICDYVEQYTGRAIVKKTITASVNRRNSALFRLPYQPIISIQSISKKYKENKIQSLQIPLDITNSTNYLKGYLSNLMNDEILTVVYIAGYSSLSEVPSSLQYALVGHLYKFYSTRLMLPPDESVAVYNMFRCVSI</sequence>
<evidence type="ECO:0000313" key="2">
    <source>
        <dbReference type="Proteomes" id="UP001314181"/>
    </source>
</evidence>
<dbReference type="EMBL" id="CAWVOK010000006">
    <property type="protein sequence ID" value="CAK8162413.1"/>
    <property type="molecule type" value="Genomic_DNA"/>
</dbReference>
<organism evidence="1 2">
    <name type="scientific">Candidatus Xenohaliotis californiensis</name>
    <dbReference type="NCBI Taxonomy" id="84677"/>
    <lineage>
        <taxon>Bacteria</taxon>
        <taxon>Pseudomonadati</taxon>
        <taxon>Pseudomonadota</taxon>
        <taxon>Alphaproteobacteria</taxon>
        <taxon>Rickettsiales</taxon>
        <taxon>Anaplasmataceae</taxon>
        <taxon>Candidatus Xenohaliotis</taxon>
    </lineage>
</organism>
<comment type="caution">
    <text evidence="1">The sequence shown here is derived from an EMBL/GenBank/DDBJ whole genome shotgun (WGS) entry which is preliminary data.</text>
</comment>
<name>A0ABP0EUP4_9RICK</name>
<dbReference type="Proteomes" id="UP001314181">
    <property type="component" value="Unassembled WGS sequence"/>
</dbReference>